<organism evidence="1">
    <name type="scientific">Sesamum angustifolium</name>
    <dbReference type="NCBI Taxonomy" id="2727405"/>
    <lineage>
        <taxon>Eukaryota</taxon>
        <taxon>Viridiplantae</taxon>
        <taxon>Streptophyta</taxon>
        <taxon>Embryophyta</taxon>
        <taxon>Tracheophyta</taxon>
        <taxon>Spermatophyta</taxon>
        <taxon>Magnoliopsida</taxon>
        <taxon>eudicotyledons</taxon>
        <taxon>Gunneridae</taxon>
        <taxon>Pentapetalae</taxon>
        <taxon>asterids</taxon>
        <taxon>lamiids</taxon>
        <taxon>Lamiales</taxon>
        <taxon>Pedaliaceae</taxon>
        <taxon>Sesamum</taxon>
    </lineage>
</organism>
<comment type="caution">
    <text evidence="1">The sequence shown here is derived from an EMBL/GenBank/DDBJ whole genome shotgun (WGS) entry which is preliminary data.</text>
</comment>
<sequence>MAVKAARKFLRRSAVDRELPIGLEAEKNPVANFKRAVSTVTISILFHTKVGAREIILDCDKDILMLVKEIVHSGNRGRVHGI</sequence>
<reference evidence="1" key="2">
    <citation type="journal article" date="2024" name="Plant">
        <title>Genomic evolution and insights into agronomic trait innovations of Sesamum species.</title>
        <authorList>
            <person name="Miao H."/>
            <person name="Wang L."/>
            <person name="Qu L."/>
            <person name="Liu H."/>
            <person name="Sun Y."/>
            <person name="Le M."/>
            <person name="Wang Q."/>
            <person name="Wei S."/>
            <person name="Zheng Y."/>
            <person name="Lin W."/>
            <person name="Duan Y."/>
            <person name="Cao H."/>
            <person name="Xiong S."/>
            <person name="Wang X."/>
            <person name="Wei L."/>
            <person name="Li C."/>
            <person name="Ma Q."/>
            <person name="Ju M."/>
            <person name="Zhao R."/>
            <person name="Li G."/>
            <person name="Mu C."/>
            <person name="Tian Q."/>
            <person name="Mei H."/>
            <person name="Zhang T."/>
            <person name="Gao T."/>
            <person name="Zhang H."/>
        </authorList>
    </citation>
    <scope>NUCLEOTIDE SEQUENCE</scope>
    <source>
        <strain evidence="1">G01</strain>
    </source>
</reference>
<gene>
    <name evidence="1" type="ORF">Sangu_1320900</name>
</gene>
<protein>
    <submittedName>
        <fullName evidence="1">Uncharacterized protein</fullName>
    </submittedName>
</protein>
<proteinExistence type="predicted"/>
<evidence type="ECO:0000313" key="1">
    <source>
        <dbReference type="EMBL" id="KAL0344335.1"/>
    </source>
</evidence>
<accession>A0AAW2NN51</accession>
<dbReference type="EMBL" id="JACGWK010000007">
    <property type="protein sequence ID" value="KAL0344335.1"/>
    <property type="molecule type" value="Genomic_DNA"/>
</dbReference>
<name>A0AAW2NN51_9LAMI</name>
<reference evidence="1" key="1">
    <citation type="submission" date="2020-06" db="EMBL/GenBank/DDBJ databases">
        <authorList>
            <person name="Li T."/>
            <person name="Hu X."/>
            <person name="Zhang T."/>
            <person name="Song X."/>
            <person name="Zhang H."/>
            <person name="Dai N."/>
            <person name="Sheng W."/>
            <person name="Hou X."/>
            <person name="Wei L."/>
        </authorList>
    </citation>
    <scope>NUCLEOTIDE SEQUENCE</scope>
    <source>
        <strain evidence="1">G01</strain>
        <tissue evidence="1">Leaf</tissue>
    </source>
</reference>
<dbReference type="AlphaFoldDB" id="A0AAW2NN51"/>